<protein>
    <submittedName>
        <fullName evidence="1">Uncharacterized protein</fullName>
    </submittedName>
</protein>
<dbReference type="Proteomes" id="UP001054945">
    <property type="component" value="Unassembled WGS sequence"/>
</dbReference>
<gene>
    <name evidence="1" type="ORF">CEXT_300131</name>
</gene>
<organism evidence="1 2">
    <name type="scientific">Caerostris extrusa</name>
    <name type="common">Bark spider</name>
    <name type="synonym">Caerostris bankana</name>
    <dbReference type="NCBI Taxonomy" id="172846"/>
    <lineage>
        <taxon>Eukaryota</taxon>
        <taxon>Metazoa</taxon>
        <taxon>Ecdysozoa</taxon>
        <taxon>Arthropoda</taxon>
        <taxon>Chelicerata</taxon>
        <taxon>Arachnida</taxon>
        <taxon>Araneae</taxon>
        <taxon>Araneomorphae</taxon>
        <taxon>Entelegynae</taxon>
        <taxon>Araneoidea</taxon>
        <taxon>Araneidae</taxon>
        <taxon>Caerostris</taxon>
    </lineage>
</organism>
<evidence type="ECO:0000313" key="2">
    <source>
        <dbReference type="Proteomes" id="UP001054945"/>
    </source>
</evidence>
<evidence type="ECO:0000313" key="1">
    <source>
        <dbReference type="EMBL" id="GIY49984.1"/>
    </source>
</evidence>
<comment type="caution">
    <text evidence="1">The sequence shown here is derived from an EMBL/GenBank/DDBJ whole genome shotgun (WGS) entry which is preliminary data.</text>
</comment>
<accession>A0AAV4TV25</accession>
<proteinExistence type="predicted"/>
<dbReference type="AlphaFoldDB" id="A0AAV4TV25"/>
<feature type="non-terminal residue" evidence="1">
    <location>
        <position position="1"/>
    </location>
</feature>
<reference evidence="1 2" key="1">
    <citation type="submission" date="2021-06" db="EMBL/GenBank/DDBJ databases">
        <title>Caerostris extrusa draft genome.</title>
        <authorList>
            <person name="Kono N."/>
            <person name="Arakawa K."/>
        </authorList>
    </citation>
    <scope>NUCLEOTIDE SEQUENCE [LARGE SCALE GENOMIC DNA]</scope>
</reference>
<name>A0AAV4TV25_CAEEX</name>
<sequence>GLTQAQNFSCTCSAMFKHVENTTIDALLSDLFSSFFSLTSFLLVCVACPSNFEPVSSSHQYLPTIKNYS</sequence>
<dbReference type="EMBL" id="BPLR01011920">
    <property type="protein sequence ID" value="GIY49984.1"/>
    <property type="molecule type" value="Genomic_DNA"/>
</dbReference>
<keyword evidence="2" id="KW-1185">Reference proteome</keyword>